<keyword evidence="3" id="KW-1185">Reference proteome</keyword>
<protein>
    <recommendedName>
        <fullName evidence="4">ECF transporter S component</fullName>
    </recommendedName>
</protein>
<dbReference type="Pfam" id="PF07155">
    <property type="entry name" value="ECF-ribofla_trS"/>
    <property type="match status" value="1"/>
</dbReference>
<reference evidence="2 3" key="2">
    <citation type="journal article" date="2009" name="Stand. Genomic Sci.">
        <title>Complete genome sequence of Staphylothermus marinus Stetter and Fiala 1986 type strain F1.</title>
        <authorList>
            <person name="Anderson I.J."/>
            <person name="Sun H."/>
            <person name="Lapidus A."/>
            <person name="Copeland A."/>
            <person name="Glavina Del Rio T."/>
            <person name="Tice H."/>
            <person name="Dalin E."/>
            <person name="Lucas S."/>
            <person name="Barry K."/>
            <person name="Land M."/>
            <person name="Richardson P."/>
            <person name="Huber H."/>
            <person name="Kyrpides N.C."/>
        </authorList>
    </citation>
    <scope>NUCLEOTIDE SEQUENCE [LARGE SCALE GENOMIC DNA]</scope>
    <source>
        <strain evidence="3">ATCC 43588 / DSM 3639 / JCM 9404 / F1</strain>
    </source>
</reference>
<feature type="transmembrane region" description="Helical" evidence="1">
    <location>
        <begin position="73"/>
        <end position="96"/>
    </location>
</feature>
<evidence type="ECO:0000313" key="2">
    <source>
        <dbReference type="EMBL" id="ABN69299.1"/>
    </source>
</evidence>
<dbReference type="GO" id="GO:0016020">
    <property type="term" value="C:membrane"/>
    <property type="evidence" value="ECO:0007669"/>
    <property type="project" value="InterPro"/>
</dbReference>
<keyword evidence="1" id="KW-1133">Transmembrane helix</keyword>
<feature type="transmembrane region" description="Helical" evidence="1">
    <location>
        <begin position="154"/>
        <end position="173"/>
    </location>
</feature>
<name>A3DKY9_STAMF</name>
<dbReference type="PANTHER" id="PTHR37815">
    <property type="entry name" value="UPF0397 PROTEIN BC_2624-RELATED"/>
    <property type="match status" value="1"/>
</dbReference>
<dbReference type="EMBL" id="CP000575">
    <property type="protein sequence ID" value="ABN69299.1"/>
    <property type="molecule type" value="Genomic_DNA"/>
</dbReference>
<feature type="transmembrane region" description="Helical" evidence="1">
    <location>
        <begin position="108"/>
        <end position="129"/>
    </location>
</feature>
<organism evidence="2 3">
    <name type="scientific">Staphylothermus marinus (strain ATCC 43588 / DSM 3639 / JCM 9404 / F1)</name>
    <dbReference type="NCBI Taxonomy" id="399550"/>
    <lineage>
        <taxon>Archaea</taxon>
        <taxon>Thermoproteota</taxon>
        <taxon>Thermoprotei</taxon>
        <taxon>Desulfurococcales</taxon>
        <taxon>Desulfurococcaceae</taxon>
        <taxon>Staphylothermus</taxon>
    </lineage>
</organism>
<accession>A3DKY9</accession>
<feature type="transmembrane region" description="Helical" evidence="1">
    <location>
        <begin position="12"/>
        <end position="30"/>
    </location>
</feature>
<dbReference type="InterPro" id="IPR009825">
    <property type="entry name" value="ECF_substrate-spec-like"/>
</dbReference>
<dbReference type="Gene3D" id="1.10.1760.20">
    <property type="match status" value="1"/>
</dbReference>
<dbReference type="HOGENOM" id="CLU_084705_1_0_2"/>
<evidence type="ECO:0000313" key="3">
    <source>
        <dbReference type="Proteomes" id="UP000000254"/>
    </source>
</evidence>
<keyword evidence="1" id="KW-0472">Membrane</keyword>
<gene>
    <name evidence="2" type="ordered locus">Smar_0186</name>
</gene>
<proteinExistence type="predicted"/>
<dbReference type="OrthoDB" id="31497at2157"/>
<dbReference type="PANTHER" id="PTHR37815:SF3">
    <property type="entry name" value="UPF0397 PROTEIN SPR0429"/>
    <property type="match status" value="1"/>
</dbReference>
<keyword evidence="1" id="KW-0812">Transmembrane</keyword>
<feature type="transmembrane region" description="Helical" evidence="1">
    <location>
        <begin position="219"/>
        <end position="241"/>
    </location>
</feature>
<reference evidence="3" key="1">
    <citation type="journal article" date="2009" name="BMC Genomics">
        <title>The complete genome sequence of Staphylothermus marinus reveals differences in sulfur metabolism among heterotrophic Crenarchaeota.</title>
        <authorList>
            <person name="Anderson I.J."/>
            <person name="Dharmarajan L."/>
            <person name="Rodriguez J."/>
            <person name="Hooper S."/>
            <person name="Porat I."/>
            <person name="Ulrich L.E."/>
            <person name="Elkins J.G."/>
            <person name="Mavromatis K."/>
            <person name="Sun H."/>
            <person name="Land M."/>
            <person name="Lapidus A."/>
            <person name="Lucas S."/>
            <person name="Barry K."/>
            <person name="Huber H."/>
            <person name="Zhulin I.B."/>
            <person name="Whitman W.B."/>
            <person name="Mukhopadhyay B."/>
            <person name="Woese C."/>
            <person name="Bristow J."/>
            <person name="Kyrpides N."/>
        </authorList>
    </citation>
    <scope>NUCLEOTIDE SEQUENCE [LARGE SCALE GENOMIC DNA]</scope>
    <source>
        <strain evidence="3">ATCC 43588 / DSM 3639 / JCM 9404 / F1</strain>
    </source>
</reference>
<dbReference type="Proteomes" id="UP000000254">
    <property type="component" value="Chromosome"/>
</dbReference>
<dbReference type="STRING" id="399550.Smar_0186"/>
<dbReference type="AlphaFoldDB" id="A3DKY9"/>
<dbReference type="eggNOG" id="arCOG05752">
    <property type="taxonomic scope" value="Archaea"/>
</dbReference>
<evidence type="ECO:0000256" key="1">
    <source>
        <dbReference type="SAM" id="Phobius"/>
    </source>
</evidence>
<feature type="transmembrane region" description="Helical" evidence="1">
    <location>
        <begin position="180"/>
        <end position="199"/>
    </location>
</feature>
<evidence type="ECO:0008006" key="4">
    <source>
        <dbReference type="Google" id="ProtNLM"/>
    </source>
</evidence>
<feature type="transmembrane region" description="Helical" evidence="1">
    <location>
        <begin position="42"/>
        <end position="67"/>
    </location>
</feature>
<dbReference type="KEGG" id="smr:Smar_0186"/>
<sequence>MSTKDRVDVVTIVTYIVAVYVATIAIQIYQPYTGGYFNLGEAVIYIAAILHGPIVAAVAGGIGASLADLSTGYGIFAPATAVIKFIEGYLAGWLIWRFRDKARNIKAIVGALIGVLYTFLLILFAIYYWSGPTYIGPSQILSLTITSAYLDIPVYVWIIIVLVIGALLSYVLVKKLVTAWEPLALILAGLEMVIGYFLYEYFVSNPLTGRQPIAALAEIPVNIGQAVIGASIAVPLATWLVRAGYGGRKSD</sequence>